<feature type="region of interest" description="Disordered" evidence="1">
    <location>
        <begin position="155"/>
        <end position="174"/>
    </location>
</feature>
<feature type="compositionally biased region" description="Pro residues" evidence="1">
    <location>
        <begin position="256"/>
        <end position="265"/>
    </location>
</feature>
<evidence type="ECO:0000313" key="3">
    <source>
        <dbReference type="EMBL" id="KAK0628495.1"/>
    </source>
</evidence>
<evidence type="ECO:0000256" key="1">
    <source>
        <dbReference type="SAM" id="MobiDB-lite"/>
    </source>
</evidence>
<feature type="transmembrane region" description="Helical" evidence="2">
    <location>
        <begin position="209"/>
        <end position="236"/>
    </location>
</feature>
<keyword evidence="2" id="KW-0472">Membrane</keyword>
<feature type="region of interest" description="Disordered" evidence="1">
    <location>
        <begin position="243"/>
        <end position="272"/>
    </location>
</feature>
<sequence length="549" mass="58252">MGKDSSFGRLPGGGFHCRDCWGQQLADWASRVLRRQSIAFLLFKAVTLFRDGPTFVAVDQPLSHSQNGDSTTHQPNAYKVKKSSSGVTFDSSAAIQTSDIQIRNTLNTAAITPASQGVIPSAATLTVPTGSSGLEFTFTCDYQISAAQTITSTITAQAPGQSPTSPPISSVESPVTATITTTLTTSDSSLQGEQNSTPQTTCLGLSKGAIIGIGVGSFILGILLGWAAAAACFFFANRRRQNPESESPVHDKPESPFLPPMPPPKTSINSSGDAAASARAAIAAHDGRTISIPDAYLLPATDDAEITSELSVLGGYIRDHVQNNYHLQPVQYNAAYVSQSLAGLGLSEKDRSRITSLSADPQTRYAAIRHLLALSIFSALDIRSANSDSLLPSGVAAFLGSLPANRTKTLGSQDAPAFSAWRRLSAFLLHEKGTHHNSGSDTSQVGSLKTQLNGFLQIFAEGEDSRARLTRSQNLDGVIRECAALGYTLFSHPCEWRFVFSPEEDTAAKSTSLVVTPGLEKLSNEQGELFDSPRIVARPETVVVDSFGA</sequence>
<evidence type="ECO:0000256" key="2">
    <source>
        <dbReference type="SAM" id="Phobius"/>
    </source>
</evidence>
<gene>
    <name evidence="3" type="ORF">B0T17DRAFT_505165</name>
</gene>
<reference evidence="3" key="1">
    <citation type="submission" date="2023-06" db="EMBL/GenBank/DDBJ databases">
        <title>Genome-scale phylogeny and comparative genomics of the fungal order Sordariales.</title>
        <authorList>
            <consortium name="Lawrence Berkeley National Laboratory"/>
            <person name="Hensen N."/>
            <person name="Bonometti L."/>
            <person name="Westerberg I."/>
            <person name="Brannstrom I.O."/>
            <person name="Guillou S."/>
            <person name="Cros-Aarteil S."/>
            <person name="Calhoun S."/>
            <person name="Haridas S."/>
            <person name="Kuo A."/>
            <person name="Mondo S."/>
            <person name="Pangilinan J."/>
            <person name="Riley R."/>
            <person name="LaButti K."/>
            <person name="Andreopoulos B."/>
            <person name="Lipzen A."/>
            <person name="Chen C."/>
            <person name="Yanf M."/>
            <person name="Daum C."/>
            <person name="Ng V."/>
            <person name="Clum A."/>
            <person name="Steindorff A."/>
            <person name="Ohm R."/>
            <person name="Martin F."/>
            <person name="Silar P."/>
            <person name="Natvig D."/>
            <person name="Lalanne C."/>
            <person name="Gautier V."/>
            <person name="Ament-velasquez S.L."/>
            <person name="Kruys A."/>
            <person name="Hutchinson M.I."/>
            <person name="Powell A.J."/>
            <person name="Barry K."/>
            <person name="Miller A.N."/>
            <person name="Grigoriev I.V."/>
            <person name="Debuchy R."/>
            <person name="Gladieux P."/>
            <person name="Thoren M.H."/>
            <person name="Johannesson H."/>
        </authorList>
    </citation>
    <scope>NUCLEOTIDE SEQUENCE</scope>
    <source>
        <strain evidence="3">SMH3391-2</strain>
    </source>
</reference>
<feature type="compositionally biased region" description="Polar residues" evidence="1">
    <location>
        <begin position="159"/>
        <end position="174"/>
    </location>
</feature>
<dbReference type="AlphaFoldDB" id="A0AA39X7B0"/>
<evidence type="ECO:0000313" key="4">
    <source>
        <dbReference type="Proteomes" id="UP001174934"/>
    </source>
</evidence>
<organism evidence="3 4">
    <name type="scientific">Bombardia bombarda</name>
    <dbReference type="NCBI Taxonomy" id="252184"/>
    <lineage>
        <taxon>Eukaryota</taxon>
        <taxon>Fungi</taxon>
        <taxon>Dikarya</taxon>
        <taxon>Ascomycota</taxon>
        <taxon>Pezizomycotina</taxon>
        <taxon>Sordariomycetes</taxon>
        <taxon>Sordariomycetidae</taxon>
        <taxon>Sordariales</taxon>
        <taxon>Lasiosphaeriaceae</taxon>
        <taxon>Bombardia</taxon>
    </lineage>
</organism>
<protein>
    <submittedName>
        <fullName evidence="3">Uncharacterized protein</fullName>
    </submittedName>
</protein>
<name>A0AA39X7B0_9PEZI</name>
<keyword evidence="2" id="KW-0812">Transmembrane</keyword>
<keyword evidence="2" id="KW-1133">Transmembrane helix</keyword>
<comment type="caution">
    <text evidence="3">The sequence shown here is derived from an EMBL/GenBank/DDBJ whole genome shotgun (WGS) entry which is preliminary data.</text>
</comment>
<dbReference type="EMBL" id="JAULSR010000002">
    <property type="protein sequence ID" value="KAK0628495.1"/>
    <property type="molecule type" value="Genomic_DNA"/>
</dbReference>
<dbReference type="Proteomes" id="UP001174934">
    <property type="component" value="Unassembled WGS sequence"/>
</dbReference>
<feature type="compositionally biased region" description="Basic and acidic residues" evidence="1">
    <location>
        <begin position="243"/>
        <end position="254"/>
    </location>
</feature>
<keyword evidence="4" id="KW-1185">Reference proteome</keyword>
<proteinExistence type="predicted"/>
<accession>A0AA39X7B0</accession>